<feature type="domain" description="F-box associated beta-propeller type 1" evidence="1">
    <location>
        <begin position="44"/>
        <end position="321"/>
    </location>
</feature>
<reference evidence="2" key="1">
    <citation type="journal article" date="2023" name="Nat. Commun.">
        <title>Diploid and tetraploid genomes of Acorus and the evolution of monocots.</title>
        <authorList>
            <person name="Ma L."/>
            <person name="Liu K.W."/>
            <person name="Li Z."/>
            <person name="Hsiao Y.Y."/>
            <person name="Qi Y."/>
            <person name="Fu T."/>
            <person name="Tang G.D."/>
            <person name="Zhang D."/>
            <person name="Sun W.H."/>
            <person name="Liu D.K."/>
            <person name="Li Y."/>
            <person name="Chen G.Z."/>
            <person name="Liu X.D."/>
            <person name="Liao X.Y."/>
            <person name="Jiang Y.T."/>
            <person name="Yu X."/>
            <person name="Hao Y."/>
            <person name="Huang J."/>
            <person name="Zhao X.W."/>
            <person name="Ke S."/>
            <person name="Chen Y.Y."/>
            <person name="Wu W.L."/>
            <person name="Hsu J.L."/>
            <person name="Lin Y.F."/>
            <person name="Huang M.D."/>
            <person name="Li C.Y."/>
            <person name="Huang L."/>
            <person name="Wang Z.W."/>
            <person name="Zhao X."/>
            <person name="Zhong W.Y."/>
            <person name="Peng D.H."/>
            <person name="Ahmad S."/>
            <person name="Lan S."/>
            <person name="Zhang J.S."/>
            <person name="Tsai W.C."/>
            <person name="Van de Peer Y."/>
            <person name="Liu Z.J."/>
        </authorList>
    </citation>
    <scope>NUCLEOTIDE SEQUENCE</scope>
    <source>
        <strain evidence="2">CP</strain>
    </source>
</reference>
<dbReference type="InterPro" id="IPR017451">
    <property type="entry name" value="F-box-assoc_interact_dom"/>
</dbReference>
<evidence type="ECO:0000313" key="3">
    <source>
        <dbReference type="Proteomes" id="UP001180020"/>
    </source>
</evidence>
<dbReference type="EMBL" id="JAUJYO010000004">
    <property type="protein sequence ID" value="KAK1318600.1"/>
    <property type="molecule type" value="Genomic_DNA"/>
</dbReference>
<protein>
    <submittedName>
        <fullName evidence="2">F-box protein</fullName>
    </submittedName>
</protein>
<dbReference type="InterPro" id="IPR006527">
    <property type="entry name" value="F-box-assoc_dom_typ1"/>
</dbReference>
<dbReference type="InterPro" id="IPR050796">
    <property type="entry name" value="SCF_F-box_component"/>
</dbReference>
<comment type="caution">
    <text evidence="2">The sequence shown here is derived from an EMBL/GenBank/DDBJ whole genome shotgun (WGS) entry which is preliminary data.</text>
</comment>
<dbReference type="NCBIfam" id="TIGR01640">
    <property type="entry name" value="F_box_assoc_1"/>
    <property type="match status" value="1"/>
</dbReference>
<organism evidence="2 3">
    <name type="scientific">Acorus calamus</name>
    <name type="common">Sweet flag</name>
    <dbReference type="NCBI Taxonomy" id="4465"/>
    <lineage>
        <taxon>Eukaryota</taxon>
        <taxon>Viridiplantae</taxon>
        <taxon>Streptophyta</taxon>
        <taxon>Embryophyta</taxon>
        <taxon>Tracheophyta</taxon>
        <taxon>Spermatophyta</taxon>
        <taxon>Magnoliopsida</taxon>
        <taxon>Liliopsida</taxon>
        <taxon>Acoraceae</taxon>
        <taxon>Acorus</taxon>
    </lineage>
</organism>
<gene>
    <name evidence="2" type="ORF">QJS10_CPB04g01952</name>
</gene>
<reference evidence="2" key="2">
    <citation type="submission" date="2023-06" db="EMBL/GenBank/DDBJ databases">
        <authorList>
            <person name="Ma L."/>
            <person name="Liu K.-W."/>
            <person name="Li Z."/>
            <person name="Hsiao Y.-Y."/>
            <person name="Qi Y."/>
            <person name="Fu T."/>
            <person name="Tang G."/>
            <person name="Zhang D."/>
            <person name="Sun W.-H."/>
            <person name="Liu D.-K."/>
            <person name="Li Y."/>
            <person name="Chen G.-Z."/>
            <person name="Liu X.-D."/>
            <person name="Liao X.-Y."/>
            <person name="Jiang Y.-T."/>
            <person name="Yu X."/>
            <person name="Hao Y."/>
            <person name="Huang J."/>
            <person name="Zhao X.-W."/>
            <person name="Ke S."/>
            <person name="Chen Y.-Y."/>
            <person name="Wu W.-L."/>
            <person name="Hsu J.-L."/>
            <person name="Lin Y.-F."/>
            <person name="Huang M.-D."/>
            <person name="Li C.-Y."/>
            <person name="Huang L."/>
            <person name="Wang Z.-W."/>
            <person name="Zhao X."/>
            <person name="Zhong W.-Y."/>
            <person name="Peng D.-H."/>
            <person name="Ahmad S."/>
            <person name="Lan S."/>
            <person name="Zhang J.-S."/>
            <person name="Tsai W.-C."/>
            <person name="Van De Peer Y."/>
            <person name="Liu Z.-J."/>
        </authorList>
    </citation>
    <scope>NUCLEOTIDE SEQUENCE</scope>
    <source>
        <strain evidence="2">CP</strain>
        <tissue evidence="2">Leaves</tissue>
    </source>
</reference>
<evidence type="ECO:0000313" key="2">
    <source>
        <dbReference type="EMBL" id="KAK1318600.1"/>
    </source>
</evidence>
<dbReference type="AlphaFoldDB" id="A0AAV9F120"/>
<proteinExistence type="predicted"/>
<dbReference type="PANTHER" id="PTHR31672">
    <property type="entry name" value="BNACNNG10540D PROTEIN"/>
    <property type="match status" value="1"/>
</dbReference>
<evidence type="ECO:0000259" key="1">
    <source>
        <dbReference type="Pfam" id="PF07734"/>
    </source>
</evidence>
<name>A0AAV9F120_ACOCL</name>
<keyword evidence="3" id="KW-1185">Reference proteome</keyword>
<dbReference type="PANTHER" id="PTHR31672:SF13">
    <property type="entry name" value="F-BOX PROTEIN CPR30-LIKE"/>
    <property type="match status" value="1"/>
</dbReference>
<dbReference type="Proteomes" id="UP001180020">
    <property type="component" value="Unassembled WGS sequence"/>
</dbReference>
<sequence>MEEEEEEEKTRKVRKEGFFLCGGYDYLNLYYMEMKDVKSGLFADGRTEFKIKGNPFAKKLVSNDDSRFNVVGSCNHLICFSTIYYREPLYILNPFENRYLSIDSPGSFFDDVGKLGYVSGFGYDVRTGNYKILKMHIHENVLYTPNNYMCASICTVHPEHGAGIWRDLRWVDHHVKHYNCGVFLRGKLHFLMYNKVILEETSRREVSIFSGVLAFDVHEETFSSIIHRPQGLRDNAYDIHMDLSMFDGNMILMHRDLEMLMTHIWSMDEDASWQHMIDLPMKSKRELKFWPFTSMNDGSLLAHDGTHVVSYNIDKKEPTWTISLSDLNNFSICPFSWVFKSTSTTHGDDDHRESNDSPNEGNFFSVWSEKFVPFEDD</sequence>
<dbReference type="Pfam" id="PF07734">
    <property type="entry name" value="FBA_1"/>
    <property type="match status" value="1"/>
</dbReference>
<accession>A0AAV9F120</accession>